<protein>
    <submittedName>
        <fullName evidence="1">Uncharacterized protein</fullName>
    </submittedName>
</protein>
<sequence>MPNITVREYHPEAGSLLGNISTLAFGRVTAGTTSKVKVIDVAFTALTDVGNIKLGLISAGGLVVNSNPTDVTSDGSAGNGHFGIENSSAFDSSKSSASLSRHFAGLNATATAGNSSNVSVGNRSSTISNYIYLDIELDSSSDTPINGAYKVFFDYS</sequence>
<organism evidence="1">
    <name type="scientific">marine sediment metagenome</name>
    <dbReference type="NCBI Taxonomy" id="412755"/>
    <lineage>
        <taxon>unclassified sequences</taxon>
        <taxon>metagenomes</taxon>
        <taxon>ecological metagenomes</taxon>
    </lineage>
</organism>
<reference evidence="1" key="1">
    <citation type="journal article" date="2014" name="Front. Microbiol.">
        <title>High frequency of phylogenetically diverse reductive dehalogenase-homologous genes in deep subseafloor sedimentary metagenomes.</title>
        <authorList>
            <person name="Kawai M."/>
            <person name="Futagami T."/>
            <person name="Toyoda A."/>
            <person name="Takaki Y."/>
            <person name="Nishi S."/>
            <person name="Hori S."/>
            <person name="Arai W."/>
            <person name="Tsubouchi T."/>
            <person name="Morono Y."/>
            <person name="Uchiyama I."/>
            <person name="Ito T."/>
            <person name="Fujiyama A."/>
            <person name="Inagaki F."/>
            <person name="Takami H."/>
        </authorList>
    </citation>
    <scope>NUCLEOTIDE SEQUENCE</scope>
    <source>
        <strain evidence="1">Expedition CK06-06</strain>
    </source>
</reference>
<evidence type="ECO:0000313" key="1">
    <source>
        <dbReference type="EMBL" id="GAG88190.1"/>
    </source>
</evidence>
<dbReference type="EMBL" id="BART01011696">
    <property type="protein sequence ID" value="GAG88190.1"/>
    <property type="molecule type" value="Genomic_DNA"/>
</dbReference>
<comment type="caution">
    <text evidence="1">The sequence shown here is derived from an EMBL/GenBank/DDBJ whole genome shotgun (WGS) entry which is preliminary data.</text>
</comment>
<gene>
    <name evidence="1" type="ORF">S01H4_24786</name>
</gene>
<dbReference type="AlphaFoldDB" id="X1AZM6"/>
<proteinExistence type="predicted"/>
<accession>X1AZM6</accession>
<name>X1AZM6_9ZZZZ</name>